<sequence>MAFLHNEVRGVRGHRILHTPQKADTGFRSSRHTSRVGPNPGMDRVQVSTRWLQRVLPVN</sequence>
<evidence type="ECO:0000313" key="3">
    <source>
        <dbReference type="Proteomes" id="UP000759131"/>
    </source>
</evidence>
<proteinExistence type="predicted"/>
<reference evidence="2" key="1">
    <citation type="submission" date="2020-11" db="EMBL/GenBank/DDBJ databases">
        <authorList>
            <person name="Tran Van P."/>
        </authorList>
    </citation>
    <scope>NUCLEOTIDE SEQUENCE</scope>
</reference>
<name>A0A7R9LUG7_9ACAR</name>
<organism evidence="2">
    <name type="scientific">Medioppia subpectinata</name>
    <dbReference type="NCBI Taxonomy" id="1979941"/>
    <lineage>
        <taxon>Eukaryota</taxon>
        <taxon>Metazoa</taxon>
        <taxon>Ecdysozoa</taxon>
        <taxon>Arthropoda</taxon>
        <taxon>Chelicerata</taxon>
        <taxon>Arachnida</taxon>
        <taxon>Acari</taxon>
        <taxon>Acariformes</taxon>
        <taxon>Sarcoptiformes</taxon>
        <taxon>Oribatida</taxon>
        <taxon>Brachypylina</taxon>
        <taxon>Oppioidea</taxon>
        <taxon>Oppiidae</taxon>
        <taxon>Medioppia</taxon>
    </lineage>
</organism>
<evidence type="ECO:0000313" key="2">
    <source>
        <dbReference type="EMBL" id="CAD7648107.1"/>
    </source>
</evidence>
<dbReference type="EMBL" id="OC896787">
    <property type="protein sequence ID" value="CAD7648107.1"/>
    <property type="molecule type" value="Genomic_DNA"/>
</dbReference>
<accession>A0A7R9LUG7</accession>
<dbReference type="Proteomes" id="UP000759131">
    <property type="component" value="Unassembled WGS sequence"/>
</dbReference>
<keyword evidence="3" id="KW-1185">Reference proteome</keyword>
<dbReference type="EMBL" id="CAJPIZ010042212">
    <property type="protein sequence ID" value="CAG2121822.1"/>
    <property type="molecule type" value="Genomic_DNA"/>
</dbReference>
<dbReference type="AlphaFoldDB" id="A0A7R9LUG7"/>
<protein>
    <submittedName>
        <fullName evidence="2">Uncharacterized protein</fullName>
    </submittedName>
</protein>
<gene>
    <name evidence="2" type="ORF">OSB1V03_LOCUS21768</name>
</gene>
<evidence type="ECO:0000256" key="1">
    <source>
        <dbReference type="SAM" id="MobiDB-lite"/>
    </source>
</evidence>
<feature type="region of interest" description="Disordered" evidence="1">
    <location>
        <begin position="13"/>
        <end position="44"/>
    </location>
</feature>